<sequence length="92" mass="9902">METHTALLTLISMAVLVGLGVGYLAKTAMFKNGPIERGPLGQMKAGGLFDFGAGEKVSSQRKPPYQPKISQDERIKARLEKTFTDSASGMDD</sequence>
<dbReference type="Proteomes" id="UP000002274">
    <property type="component" value="Chromosome"/>
</dbReference>
<keyword evidence="1" id="KW-0812">Transmembrane</keyword>
<accession>A2C8Z7</accession>
<evidence type="ECO:0000256" key="1">
    <source>
        <dbReference type="SAM" id="Phobius"/>
    </source>
</evidence>
<keyword evidence="1" id="KW-0472">Membrane</keyword>
<dbReference type="BioCyc" id="PMAR59922:G1G80-1056-MONOMER"/>
<keyword evidence="1" id="KW-1133">Transmembrane helix</keyword>
<reference evidence="2 3" key="1">
    <citation type="journal article" date="2007" name="PLoS Genet.">
        <title>Patterns and implications of gene gain and loss in the evolution of Prochlorococcus.</title>
        <authorList>
            <person name="Kettler G.C."/>
            <person name="Martiny A.C."/>
            <person name="Huang K."/>
            <person name="Zucker J."/>
            <person name="Coleman M.L."/>
            <person name="Rodrigue S."/>
            <person name="Chen F."/>
            <person name="Lapidus A."/>
            <person name="Ferriera S."/>
            <person name="Johnson J."/>
            <person name="Steglich C."/>
            <person name="Church G.M."/>
            <person name="Richardson P."/>
            <person name="Chisholm S.W."/>
        </authorList>
    </citation>
    <scope>NUCLEOTIDE SEQUENCE [LARGE SCALE GENOMIC DNA]</scope>
    <source>
        <strain evidence="2 3">MIT 9303</strain>
    </source>
</reference>
<dbReference type="EMBL" id="CP000554">
    <property type="protein sequence ID" value="ABM77957.1"/>
    <property type="molecule type" value="Genomic_DNA"/>
</dbReference>
<gene>
    <name evidence="2" type="ordered locus">P9303_12081</name>
</gene>
<feature type="transmembrane region" description="Helical" evidence="1">
    <location>
        <begin position="6"/>
        <end position="25"/>
    </location>
</feature>
<evidence type="ECO:0000313" key="2">
    <source>
        <dbReference type="EMBL" id="ABM77957.1"/>
    </source>
</evidence>
<protein>
    <submittedName>
        <fullName evidence="2">Uncharacterized protein</fullName>
    </submittedName>
</protein>
<dbReference type="KEGG" id="pmf:P9303_12081"/>
<dbReference type="AlphaFoldDB" id="A2C8Z7"/>
<evidence type="ECO:0000313" key="3">
    <source>
        <dbReference type="Proteomes" id="UP000002274"/>
    </source>
</evidence>
<dbReference type="RefSeq" id="WP_011825855.1">
    <property type="nucleotide sequence ID" value="NC_008820.1"/>
</dbReference>
<dbReference type="HOGENOM" id="CLU_2410835_0_0_3"/>
<name>A2C8Z7_PROM3</name>
<proteinExistence type="predicted"/>
<dbReference type="STRING" id="59922.P9303_12081"/>
<organism evidence="2 3">
    <name type="scientific">Prochlorococcus marinus (strain MIT 9303)</name>
    <dbReference type="NCBI Taxonomy" id="59922"/>
    <lineage>
        <taxon>Bacteria</taxon>
        <taxon>Bacillati</taxon>
        <taxon>Cyanobacteriota</taxon>
        <taxon>Cyanophyceae</taxon>
        <taxon>Synechococcales</taxon>
        <taxon>Prochlorococcaceae</taxon>
        <taxon>Prochlorococcus</taxon>
    </lineage>
</organism>